<dbReference type="InterPro" id="IPR029033">
    <property type="entry name" value="His_PPase_superfam"/>
</dbReference>
<keyword evidence="2" id="KW-1185">Reference proteome</keyword>
<dbReference type="Pfam" id="PF00300">
    <property type="entry name" value="His_Phos_1"/>
    <property type="match status" value="1"/>
</dbReference>
<dbReference type="EMBL" id="CP027806">
    <property type="protein sequence ID" value="AXI99684.1"/>
    <property type="molecule type" value="Genomic_DNA"/>
</dbReference>
<reference evidence="1 2" key="1">
    <citation type="submission" date="2018-03" db="EMBL/GenBank/DDBJ databases">
        <title>Phenotypic and genomic properties of Cyclonatronum proteinivorum gen. nov., sp. nov., a haloalkaliphilic bacteroidete from soda lakes possessing Na+-translocating rhodopsin.</title>
        <authorList>
            <person name="Toshchakov S.V."/>
            <person name="Korzhenkov A."/>
            <person name="Samarov N.I."/>
            <person name="Kublanov I.V."/>
            <person name="Muntyan M.S."/>
            <person name="Sorokin D.Y."/>
        </authorList>
    </citation>
    <scope>NUCLEOTIDE SEQUENCE [LARGE SCALE GENOMIC DNA]</scope>
    <source>
        <strain evidence="1 2">Omega</strain>
    </source>
</reference>
<protein>
    <submittedName>
        <fullName evidence="1">Phosphohistidine phosphatase</fullName>
    </submittedName>
</protein>
<dbReference type="Proteomes" id="UP000254808">
    <property type="component" value="Chromosome"/>
</dbReference>
<gene>
    <name evidence="1" type="ORF">CYPRO_0397</name>
</gene>
<evidence type="ECO:0000313" key="2">
    <source>
        <dbReference type="Proteomes" id="UP000254808"/>
    </source>
</evidence>
<dbReference type="OrthoDB" id="9810154at2"/>
<dbReference type="SUPFAM" id="SSF53254">
    <property type="entry name" value="Phosphoglycerate mutase-like"/>
    <property type="match status" value="1"/>
</dbReference>
<dbReference type="SMART" id="SM00855">
    <property type="entry name" value="PGAM"/>
    <property type="match status" value="1"/>
</dbReference>
<organism evidence="1 2">
    <name type="scientific">Cyclonatronum proteinivorum</name>
    <dbReference type="NCBI Taxonomy" id="1457365"/>
    <lineage>
        <taxon>Bacteria</taxon>
        <taxon>Pseudomonadati</taxon>
        <taxon>Balneolota</taxon>
        <taxon>Balneolia</taxon>
        <taxon>Balneolales</taxon>
        <taxon>Cyclonatronaceae</taxon>
        <taxon>Cyclonatronum</taxon>
    </lineage>
</organism>
<accession>A0A345UGT3</accession>
<dbReference type="AlphaFoldDB" id="A0A345UGT3"/>
<dbReference type="RefSeq" id="WP_114983010.1">
    <property type="nucleotide sequence ID" value="NZ_CP027806.1"/>
</dbReference>
<dbReference type="Gene3D" id="3.40.50.1240">
    <property type="entry name" value="Phosphoglycerate mutase-like"/>
    <property type="match status" value="1"/>
</dbReference>
<dbReference type="PANTHER" id="PTHR47623:SF1">
    <property type="entry name" value="OS09G0287300 PROTEIN"/>
    <property type="match status" value="1"/>
</dbReference>
<sequence>MKTLYLFRHCKSDWSADFQRDFDRPLNERGRGDAPMMCDILRSVLSPSETCIASSPSVRTRQTIEPLIQHWSEARRGAIDWNENLYESGRSAYMEVIKETPDTFDNLLIVGHNPSIQDTTEFLVSGHRLDELVHVATGTLLCLTMNLRSWKQAGADHAIIRWMLTPRIVKKVRQV</sequence>
<dbReference type="CDD" id="cd07067">
    <property type="entry name" value="HP_PGM_like"/>
    <property type="match status" value="1"/>
</dbReference>
<dbReference type="PANTHER" id="PTHR47623">
    <property type="entry name" value="OS09G0287300 PROTEIN"/>
    <property type="match status" value="1"/>
</dbReference>
<name>A0A345UGT3_9BACT</name>
<evidence type="ECO:0000313" key="1">
    <source>
        <dbReference type="EMBL" id="AXI99684.1"/>
    </source>
</evidence>
<dbReference type="InterPro" id="IPR013078">
    <property type="entry name" value="His_Pase_superF_clade-1"/>
</dbReference>
<dbReference type="KEGG" id="cprv:CYPRO_0397"/>
<proteinExistence type="predicted"/>